<protein>
    <submittedName>
        <fullName evidence="1">Uncharacterized protein</fullName>
    </submittedName>
</protein>
<dbReference type="AlphaFoldDB" id="A0A8K0CXN6"/>
<dbReference type="EMBL" id="VTPC01008116">
    <property type="protein sequence ID" value="KAF2893252.1"/>
    <property type="molecule type" value="Genomic_DNA"/>
</dbReference>
<dbReference type="OrthoDB" id="93990at2759"/>
<dbReference type="Proteomes" id="UP000801492">
    <property type="component" value="Unassembled WGS sequence"/>
</dbReference>
<name>A0A8K0CXN6_IGNLU</name>
<evidence type="ECO:0000313" key="2">
    <source>
        <dbReference type="Proteomes" id="UP000801492"/>
    </source>
</evidence>
<comment type="caution">
    <text evidence="1">The sequence shown here is derived from an EMBL/GenBank/DDBJ whole genome shotgun (WGS) entry which is preliminary data.</text>
</comment>
<gene>
    <name evidence="1" type="ORF">ILUMI_12921</name>
</gene>
<reference evidence="1" key="1">
    <citation type="submission" date="2019-08" db="EMBL/GenBank/DDBJ databases">
        <title>The genome of the North American firefly Photinus pyralis.</title>
        <authorList>
            <consortium name="Photinus pyralis genome working group"/>
            <person name="Fallon T.R."/>
            <person name="Sander Lower S.E."/>
            <person name="Weng J.-K."/>
        </authorList>
    </citation>
    <scope>NUCLEOTIDE SEQUENCE</scope>
    <source>
        <strain evidence="1">TRF0915ILg1</strain>
        <tissue evidence="1">Whole body</tissue>
    </source>
</reference>
<accession>A0A8K0CXN6</accession>
<sequence>MRLSLIEWASRREKNSGVNIYSENFATQWNPQHEPSAANNEKWKCLETIRQNAKDLHDTPAQIVTQNLQCVSAATQGVIPRIQTMKSTIRKIQAGTGNSYPMSHAREDINLTISFEQDAKGRDFLLYDLGASADRIMIFGTEINLLCGTFKVSPPLFDQAFVIHGFQSLPEGLHQYSNDPEFAFQILYLNALACIPPDDVQLAYDVLTDEPFFVVDGMQTLLAEFTTYFELT</sequence>
<proteinExistence type="predicted"/>
<organism evidence="1 2">
    <name type="scientific">Ignelater luminosus</name>
    <name type="common">Cucubano</name>
    <name type="synonym">Pyrophorus luminosus</name>
    <dbReference type="NCBI Taxonomy" id="2038154"/>
    <lineage>
        <taxon>Eukaryota</taxon>
        <taxon>Metazoa</taxon>
        <taxon>Ecdysozoa</taxon>
        <taxon>Arthropoda</taxon>
        <taxon>Hexapoda</taxon>
        <taxon>Insecta</taxon>
        <taxon>Pterygota</taxon>
        <taxon>Neoptera</taxon>
        <taxon>Endopterygota</taxon>
        <taxon>Coleoptera</taxon>
        <taxon>Polyphaga</taxon>
        <taxon>Elateriformia</taxon>
        <taxon>Elateroidea</taxon>
        <taxon>Elateridae</taxon>
        <taxon>Agrypninae</taxon>
        <taxon>Pyrophorini</taxon>
        <taxon>Ignelater</taxon>
    </lineage>
</organism>
<evidence type="ECO:0000313" key="1">
    <source>
        <dbReference type="EMBL" id="KAF2893252.1"/>
    </source>
</evidence>
<keyword evidence="2" id="KW-1185">Reference proteome</keyword>